<evidence type="ECO:0000313" key="1">
    <source>
        <dbReference type="EMBL" id="CAN0472504.1"/>
    </source>
</evidence>
<evidence type="ECO:0000313" key="2">
    <source>
        <dbReference type="Proteomes" id="UP001162501"/>
    </source>
</evidence>
<dbReference type="EMBL" id="OX596115">
    <property type="protein sequence ID" value="CAN0472504.1"/>
    <property type="molecule type" value="Genomic_DNA"/>
</dbReference>
<reference evidence="1" key="2">
    <citation type="submission" date="2025-03" db="EMBL/GenBank/DDBJ databases">
        <authorList>
            <consortium name="ELIXIR-Norway"/>
            <consortium name="Elixir Norway"/>
        </authorList>
    </citation>
    <scope>NUCLEOTIDE SEQUENCE</scope>
</reference>
<name>A0AC59ZQW5_RANTA</name>
<protein>
    <submittedName>
        <fullName evidence="1">Uncharacterized protein</fullName>
    </submittedName>
</protein>
<sequence length="97" mass="10435">MSLQPFVGESESQPTQKLLQGPSDFLCQPPPLAQLPILEAEKLMLLGVAASETLAPTRRHPSERKPQEAGRSFEQSAWCVPGLHLLSAGSKSWAEGG</sequence>
<dbReference type="Proteomes" id="UP001162501">
    <property type="component" value="Chromosome 31"/>
</dbReference>
<gene>
    <name evidence="1" type="ORF">MRATA1EN22A_LOCUS20598</name>
</gene>
<accession>A0AC59ZQW5</accession>
<proteinExistence type="predicted"/>
<reference evidence="1" key="1">
    <citation type="submission" date="2023-05" db="EMBL/GenBank/DDBJ databases">
        <authorList>
            <consortium name="ELIXIR-Norway"/>
        </authorList>
    </citation>
    <scope>NUCLEOTIDE SEQUENCE</scope>
</reference>
<organism evidence="1 2">
    <name type="scientific">Rangifer tarandus platyrhynchus</name>
    <name type="common">Svalbard reindeer</name>
    <dbReference type="NCBI Taxonomy" id="3082113"/>
    <lineage>
        <taxon>Eukaryota</taxon>
        <taxon>Metazoa</taxon>
        <taxon>Chordata</taxon>
        <taxon>Craniata</taxon>
        <taxon>Vertebrata</taxon>
        <taxon>Euteleostomi</taxon>
        <taxon>Mammalia</taxon>
        <taxon>Eutheria</taxon>
        <taxon>Laurasiatheria</taxon>
        <taxon>Artiodactyla</taxon>
        <taxon>Ruminantia</taxon>
        <taxon>Pecora</taxon>
        <taxon>Cervidae</taxon>
        <taxon>Odocoileinae</taxon>
        <taxon>Rangifer</taxon>
    </lineage>
</organism>